<organism evidence="4">
    <name type="scientific">Echinostoma caproni</name>
    <dbReference type="NCBI Taxonomy" id="27848"/>
    <lineage>
        <taxon>Eukaryota</taxon>
        <taxon>Metazoa</taxon>
        <taxon>Spiralia</taxon>
        <taxon>Lophotrochozoa</taxon>
        <taxon>Platyhelminthes</taxon>
        <taxon>Trematoda</taxon>
        <taxon>Digenea</taxon>
        <taxon>Plagiorchiida</taxon>
        <taxon>Echinostomata</taxon>
        <taxon>Echinostomatoidea</taxon>
        <taxon>Echinostomatidae</taxon>
        <taxon>Echinostoma</taxon>
    </lineage>
</organism>
<protein>
    <submittedName>
        <fullName evidence="4">DUF4537 domain-containing protein</fullName>
    </submittedName>
</protein>
<dbReference type="Proteomes" id="UP000272942">
    <property type="component" value="Unassembled WGS sequence"/>
</dbReference>
<dbReference type="WBParaSite" id="ECPE_0000222401-mRNA-1">
    <property type="protein sequence ID" value="ECPE_0000222401-mRNA-1"/>
    <property type="gene ID" value="ECPE_0000222401"/>
</dbReference>
<evidence type="ECO:0000313" key="3">
    <source>
        <dbReference type="Proteomes" id="UP000272942"/>
    </source>
</evidence>
<reference evidence="2 3" key="2">
    <citation type="submission" date="2018-11" db="EMBL/GenBank/DDBJ databases">
        <authorList>
            <consortium name="Pathogen Informatics"/>
        </authorList>
    </citation>
    <scope>NUCLEOTIDE SEQUENCE [LARGE SCALE GENOMIC DNA]</scope>
    <source>
        <strain evidence="2 3">Egypt</strain>
    </source>
</reference>
<evidence type="ECO:0000313" key="2">
    <source>
        <dbReference type="EMBL" id="VDP65803.1"/>
    </source>
</evidence>
<keyword evidence="3" id="KW-1185">Reference proteome</keyword>
<name>A0A183A5I9_9TREM</name>
<sequence>MKSERDSGLESINPAVSMGFTVSPKVPLLYDSVTGAKDGNVISYNLDEQTISNRYVDLSHGSPRKLTFSGVPSSDSPGFHLEQNDGVGEKQEYLLHQTTGMRLFRPGDTALCAIHEDPSASIQLVAIPVVSTDGSYIPLAHRSPCTLGEQPDSCPQPLGRHGHISHSHALPPGFDPIALDSDADSGRGGSVNNIGLSCPLEGSVSPTSEPLSVTTSTPAAVHTLGVPVRYVSYTADGKLHMLTPPSSCTLSPQAVLVPISAVQDRPVPVTKSEQQTNMSHTVSPTCMGKDHNSEAHTIPASPPTTTTMPTSTTSPSRRHDGSANKKRDCGPWRLVQLPTQELEAEIQRY</sequence>
<feature type="region of interest" description="Disordered" evidence="1">
    <location>
        <begin position="290"/>
        <end position="331"/>
    </location>
</feature>
<dbReference type="OrthoDB" id="6272353at2759"/>
<dbReference type="EMBL" id="UZAN01039480">
    <property type="protein sequence ID" value="VDP65803.1"/>
    <property type="molecule type" value="Genomic_DNA"/>
</dbReference>
<dbReference type="AlphaFoldDB" id="A0A183A5I9"/>
<gene>
    <name evidence="2" type="ORF">ECPE_LOCUS2224</name>
</gene>
<feature type="region of interest" description="Disordered" evidence="1">
    <location>
        <begin position="163"/>
        <end position="190"/>
    </location>
</feature>
<reference evidence="4" key="1">
    <citation type="submission" date="2016-06" db="UniProtKB">
        <authorList>
            <consortium name="WormBaseParasite"/>
        </authorList>
    </citation>
    <scope>IDENTIFICATION</scope>
</reference>
<feature type="compositionally biased region" description="Low complexity" evidence="1">
    <location>
        <begin position="303"/>
        <end position="315"/>
    </location>
</feature>
<evidence type="ECO:0000256" key="1">
    <source>
        <dbReference type="SAM" id="MobiDB-lite"/>
    </source>
</evidence>
<evidence type="ECO:0000313" key="4">
    <source>
        <dbReference type="WBParaSite" id="ECPE_0000222401-mRNA-1"/>
    </source>
</evidence>
<accession>A0A183A5I9</accession>
<feature type="compositionally biased region" description="Basic and acidic residues" evidence="1">
    <location>
        <begin position="317"/>
        <end position="330"/>
    </location>
</feature>
<proteinExistence type="predicted"/>